<proteinExistence type="predicted"/>
<evidence type="ECO:0000256" key="1">
    <source>
        <dbReference type="SAM" id="MobiDB-lite"/>
    </source>
</evidence>
<dbReference type="AlphaFoldDB" id="A0A7W4UID9"/>
<evidence type="ECO:0000313" key="4">
    <source>
        <dbReference type="Proteomes" id="UP000518206"/>
    </source>
</evidence>
<reference evidence="3 4" key="1">
    <citation type="submission" date="2020-08" db="EMBL/GenBank/DDBJ databases">
        <title>The Agave Microbiome: Exploring the role of microbial communities in plant adaptations to desert environments.</title>
        <authorList>
            <person name="Partida-Martinez L.P."/>
        </authorList>
    </citation>
    <scope>NUCLEOTIDE SEQUENCE [LARGE SCALE GENOMIC DNA]</scope>
    <source>
        <strain evidence="3 4">RAS26</strain>
    </source>
</reference>
<dbReference type="Proteomes" id="UP000518206">
    <property type="component" value="Unassembled WGS sequence"/>
</dbReference>
<organism evidence="3 4">
    <name type="scientific">Cellulomonas cellasea</name>
    <dbReference type="NCBI Taxonomy" id="43670"/>
    <lineage>
        <taxon>Bacteria</taxon>
        <taxon>Bacillati</taxon>
        <taxon>Actinomycetota</taxon>
        <taxon>Actinomycetes</taxon>
        <taxon>Micrococcales</taxon>
        <taxon>Cellulomonadaceae</taxon>
        <taxon>Cellulomonas</taxon>
    </lineage>
</organism>
<dbReference type="EMBL" id="JACHVX010000006">
    <property type="protein sequence ID" value="MBB2924720.1"/>
    <property type="molecule type" value="Genomic_DNA"/>
</dbReference>
<protein>
    <recommendedName>
        <fullName evidence="2">Novel toxin 15 domain-containing protein</fullName>
    </recommendedName>
</protein>
<sequence>MTVTPTQCVADGGLINPALFPAKSADLKPEQVRDSASSVKTMGTSVEDETSAIATSWSGLTHSYEAPEQQRVYDLMRPAVTSANELKTAFHTMAGHLETYAAALDGIKPRLASFERRAAAFRAEVINGVQIDASSSTEAGLLDYGKGMLEWAGVDERQVTVPWYEDGDTVQRNKDLLAEYAELLEDVSTASAQCANDINGLVKNMCVTPVEALPAEAFTNPAQPMPWGEPREEDRNCPESVGSGAYTFGKDLIQGAGQLVFGYNPETGGWFEGKAYGQAWGGLGDLVGSIALVGSGAGLVALGMAVTGNTDNDFSRFMYERSKTVVGGLGTLVGYDINAEDGWHKWKEDGVAAGTGAVLSIGTFFIPGAGQVGSFAKGASATAKLTKIAAAGTEFVVQGGSWVVKGGIKLVTGLREALVFGGDLMAGGFRSPALAGAGAGAGGVRLSMTGLVNAVTGNTPSHVVPHSPPSVSTDLFGSSRPGAGGSSPTGGGSGSGTPAPPHGNAPVWDGPTRLNGRPDVRAVPEEHWGNPELDPAHPHYDAVPRGQHGNVGTIDPDTISPTGLTNNGRLLHPALVPDQLQPFVDRGVVVIDNGVLRMAEPVEITFTRSNPNHDAAEFARQGQLQQQSVNQQSVADWNKRMSDYDTHGRTDEKFQGKYRRAQIRLMAEGFMREGVSRKEAFTRARTELANEFALHGPDQRGGGNPRHFTGLGEGGVNSAYGWGWGAGRNAETLRLELDALTAESGIPAHLLGDVRMNVRIKVVDAVPASASGT</sequence>
<feature type="compositionally biased region" description="Gly residues" evidence="1">
    <location>
        <begin position="482"/>
        <end position="495"/>
    </location>
</feature>
<dbReference type="Pfam" id="PF15604">
    <property type="entry name" value="Ntox15"/>
    <property type="match status" value="1"/>
</dbReference>
<comment type="caution">
    <text evidence="3">The sequence shown here is derived from an EMBL/GenBank/DDBJ whole genome shotgun (WGS) entry which is preliminary data.</text>
</comment>
<feature type="domain" description="Novel toxin 15" evidence="2">
    <location>
        <begin position="613"/>
        <end position="731"/>
    </location>
</feature>
<evidence type="ECO:0000259" key="2">
    <source>
        <dbReference type="Pfam" id="PF15604"/>
    </source>
</evidence>
<dbReference type="InterPro" id="IPR028949">
    <property type="entry name" value="Ntox15"/>
</dbReference>
<name>A0A7W4UID9_9CELL</name>
<gene>
    <name evidence="3" type="ORF">FHR80_003656</name>
</gene>
<reference evidence="3 4" key="2">
    <citation type="submission" date="2020-08" db="EMBL/GenBank/DDBJ databases">
        <authorList>
            <person name="Partida-Martinez L."/>
            <person name="Huntemann M."/>
            <person name="Clum A."/>
            <person name="Wang J."/>
            <person name="Palaniappan K."/>
            <person name="Ritter S."/>
            <person name="Chen I.-M."/>
            <person name="Stamatis D."/>
            <person name="Reddy T."/>
            <person name="O'Malley R."/>
            <person name="Daum C."/>
            <person name="Shapiro N."/>
            <person name="Ivanova N."/>
            <person name="Kyrpides N."/>
            <person name="Woyke T."/>
        </authorList>
    </citation>
    <scope>NUCLEOTIDE SEQUENCE [LARGE SCALE GENOMIC DNA]</scope>
    <source>
        <strain evidence="3 4">RAS26</strain>
    </source>
</reference>
<feature type="region of interest" description="Disordered" evidence="1">
    <location>
        <begin position="459"/>
        <end position="522"/>
    </location>
</feature>
<evidence type="ECO:0000313" key="3">
    <source>
        <dbReference type="EMBL" id="MBB2924720.1"/>
    </source>
</evidence>
<accession>A0A7W4UID9</accession>
<feature type="compositionally biased region" description="Low complexity" evidence="1">
    <location>
        <begin position="460"/>
        <end position="481"/>
    </location>
</feature>
<dbReference type="RefSeq" id="WP_183297507.1">
    <property type="nucleotide sequence ID" value="NZ_JACHVX010000006.1"/>
</dbReference>